<feature type="transmembrane region" description="Helical" evidence="8">
    <location>
        <begin position="325"/>
        <end position="341"/>
    </location>
</feature>
<dbReference type="Pfam" id="PF07690">
    <property type="entry name" value="MFS_1"/>
    <property type="match status" value="1"/>
</dbReference>
<dbReference type="InterPro" id="IPR036259">
    <property type="entry name" value="MFS_trans_sf"/>
</dbReference>
<feature type="transmembrane region" description="Helical" evidence="8">
    <location>
        <begin position="411"/>
        <end position="433"/>
    </location>
</feature>
<feature type="transmembrane region" description="Helical" evidence="8">
    <location>
        <begin position="119"/>
        <end position="138"/>
    </location>
</feature>
<sequence>MDTSQSPIELAKIESAYRPSNDYKQGHINKRHITETVSSAPQTESHTRTPSVHEEEGGIVALNGAVVEAGEEEVVIKWRWFKMGVCFFAFLVFGMNDGAMGALIPFIQKHYEVGPTPVSFIFLTQFIGFVLAGLFSPLMHKRLHTTFRTVTPTLLLMHLAYALMCWGPPLPLLIAAYVLIGFSCGVQDAMYNAFIGQMKGSMSLLGMLHGCYGGGAAIGPIVATRVSLRLVWYDYFFVMLGLTVLLNMLFVVAFWDERKARTPTQDTQIASMEHTAGLLQTLRYPVVPILATYLLLYVGAEVSLGGWIVSYMLEQRHASASSSSWVATGFWLGLTAGRFALGYPTSIIGEKLAATAYIAFAIALHLLFWLIPSKISSAVFVSLVGFFLGPLFPVAISLATKIIPRRSHIAAVGFCAAIGGAGGAAFPFIAGAIAGKKGVGSVVAVVLALLGAMEICWINVPARWGKWRTD</sequence>
<evidence type="ECO:0000256" key="5">
    <source>
        <dbReference type="ARBA" id="ARBA00022989"/>
    </source>
</evidence>
<reference evidence="10 11" key="2">
    <citation type="journal article" date="2014" name="J. Gen. Appl. Microbiol.">
        <title>The early diverging ascomycetous budding yeast Saitoella complicata has three histone deacetylases belonging to the Clr6, Hos2, and Rpd3 lineages.</title>
        <authorList>
            <person name="Nishida H."/>
            <person name="Matsumoto T."/>
            <person name="Kondo S."/>
            <person name="Hamamoto M."/>
            <person name="Yoshikawa H."/>
        </authorList>
    </citation>
    <scope>NUCLEOTIDE SEQUENCE [LARGE SCALE GENOMIC DNA]</scope>
    <source>
        <strain evidence="10 11">NRRL Y-17804</strain>
    </source>
</reference>
<dbReference type="PANTHER" id="PTHR23514:SF3">
    <property type="entry name" value="BYPASS OF STOP CODON PROTEIN 6"/>
    <property type="match status" value="1"/>
</dbReference>
<dbReference type="EMBL" id="BACD03000005">
    <property type="protein sequence ID" value="GAO46679.1"/>
    <property type="molecule type" value="Genomic_DNA"/>
</dbReference>
<dbReference type="PANTHER" id="PTHR23514">
    <property type="entry name" value="BYPASS OF STOP CODON PROTEIN 6"/>
    <property type="match status" value="1"/>
</dbReference>
<name>A0A0E9NA23_SAICN</name>
<feature type="compositionally biased region" description="Basic and acidic residues" evidence="7">
    <location>
        <begin position="45"/>
        <end position="54"/>
    </location>
</feature>
<dbReference type="GO" id="GO:0016020">
    <property type="term" value="C:membrane"/>
    <property type="evidence" value="ECO:0007669"/>
    <property type="project" value="TreeGrafter"/>
</dbReference>
<evidence type="ECO:0000256" key="4">
    <source>
        <dbReference type="ARBA" id="ARBA00022692"/>
    </source>
</evidence>
<gene>
    <name evidence="10" type="ORF">G7K_0903-t1</name>
</gene>
<dbReference type="InterPro" id="IPR020846">
    <property type="entry name" value="MFS_dom"/>
</dbReference>
<dbReference type="STRING" id="698492.A0A0E9NA23"/>
<dbReference type="Gene3D" id="1.20.1250.20">
    <property type="entry name" value="MFS general substrate transporter like domains"/>
    <property type="match status" value="2"/>
</dbReference>
<feature type="transmembrane region" description="Helical" evidence="8">
    <location>
        <begin position="290"/>
        <end position="313"/>
    </location>
</feature>
<evidence type="ECO:0000256" key="2">
    <source>
        <dbReference type="ARBA" id="ARBA00008335"/>
    </source>
</evidence>
<keyword evidence="11" id="KW-1185">Reference proteome</keyword>
<accession>A0A0E9NA23</accession>
<dbReference type="GO" id="GO:0012505">
    <property type="term" value="C:endomembrane system"/>
    <property type="evidence" value="ECO:0007669"/>
    <property type="project" value="UniProtKB-SubCell"/>
</dbReference>
<feature type="transmembrane region" description="Helical" evidence="8">
    <location>
        <begin position="439"/>
        <end position="460"/>
    </location>
</feature>
<keyword evidence="6 8" id="KW-0472">Membrane</keyword>
<dbReference type="Proteomes" id="UP000033140">
    <property type="component" value="Unassembled WGS sequence"/>
</dbReference>
<dbReference type="AlphaFoldDB" id="A0A0E9NA23"/>
<keyword evidence="3" id="KW-0813">Transport</keyword>
<dbReference type="SUPFAM" id="SSF103473">
    <property type="entry name" value="MFS general substrate transporter"/>
    <property type="match status" value="1"/>
</dbReference>
<protein>
    <recommendedName>
        <fullName evidence="9">Major facilitator superfamily (MFS) profile domain-containing protein</fullName>
    </recommendedName>
</protein>
<evidence type="ECO:0000313" key="11">
    <source>
        <dbReference type="Proteomes" id="UP000033140"/>
    </source>
</evidence>
<feature type="transmembrane region" description="Helical" evidence="8">
    <location>
        <begin position="85"/>
        <end position="107"/>
    </location>
</feature>
<feature type="transmembrane region" description="Helical" evidence="8">
    <location>
        <begin position="170"/>
        <end position="191"/>
    </location>
</feature>
<evidence type="ECO:0000256" key="8">
    <source>
        <dbReference type="SAM" id="Phobius"/>
    </source>
</evidence>
<feature type="transmembrane region" description="Helical" evidence="8">
    <location>
        <begin position="377"/>
        <end position="399"/>
    </location>
</feature>
<dbReference type="InterPro" id="IPR051788">
    <property type="entry name" value="MFS_Transporter"/>
</dbReference>
<feature type="transmembrane region" description="Helical" evidence="8">
    <location>
        <begin position="353"/>
        <end position="371"/>
    </location>
</feature>
<feature type="region of interest" description="Disordered" evidence="7">
    <location>
        <begin position="35"/>
        <end position="54"/>
    </location>
</feature>
<dbReference type="OMA" id="CHLIAYV"/>
<keyword evidence="5 8" id="KW-1133">Transmembrane helix</keyword>
<dbReference type="InterPro" id="IPR011701">
    <property type="entry name" value="MFS"/>
</dbReference>
<feature type="compositionally biased region" description="Polar residues" evidence="7">
    <location>
        <begin position="35"/>
        <end position="44"/>
    </location>
</feature>
<evidence type="ECO:0000256" key="1">
    <source>
        <dbReference type="ARBA" id="ARBA00004127"/>
    </source>
</evidence>
<proteinExistence type="inferred from homology"/>
<comment type="subcellular location">
    <subcellularLocation>
        <location evidence="1">Endomembrane system</location>
        <topology evidence="1">Multi-pass membrane protein</topology>
    </subcellularLocation>
</comment>
<reference evidence="10 11" key="1">
    <citation type="journal article" date="2011" name="J. Gen. Appl. Microbiol.">
        <title>Draft genome sequencing of the enigmatic yeast Saitoella complicata.</title>
        <authorList>
            <person name="Nishida H."/>
            <person name="Hamamoto M."/>
            <person name="Sugiyama J."/>
        </authorList>
    </citation>
    <scope>NUCLEOTIDE SEQUENCE [LARGE SCALE GENOMIC DNA]</scope>
    <source>
        <strain evidence="10 11">NRRL Y-17804</strain>
    </source>
</reference>
<evidence type="ECO:0000313" key="10">
    <source>
        <dbReference type="EMBL" id="GAO46679.1"/>
    </source>
</evidence>
<reference evidence="10 11" key="3">
    <citation type="journal article" date="2015" name="Genome Announc.">
        <title>Draft Genome Sequence of the Archiascomycetous Yeast Saitoella complicata.</title>
        <authorList>
            <person name="Yamauchi K."/>
            <person name="Kondo S."/>
            <person name="Hamamoto M."/>
            <person name="Takahashi Y."/>
            <person name="Ogura Y."/>
            <person name="Hayashi T."/>
            <person name="Nishida H."/>
        </authorList>
    </citation>
    <scope>NUCLEOTIDE SEQUENCE [LARGE SCALE GENOMIC DNA]</scope>
    <source>
        <strain evidence="10 11">NRRL Y-17804</strain>
    </source>
</reference>
<organism evidence="10 11">
    <name type="scientific">Saitoella complicata (strain BCRC 22490 / CBS 7301 / JCM 7358 / NBRC 10748 / NRRL Y-17804)</name>
    <dbReference type="NCBI Taxonomy" id="698492"/>
    <lineage>
        <taxon>Eukaryota</taxon>
        <taxon>Fungi</taxon>
        <taxon>Dikarya</taxon>
        <taxon>Ascomycota</taxon>
        <taxon>Taphrinomycotina</taxon>
        <taxon>Taphrinomycotina incertae sedis</taxon>
        <taxon>Saitoella</taxon>
    </lineage>
</organism>
<evidence type="ECO:0000256" key="7">
    <source>
        <dbReference type="SAM" id="MobiDB-lite"/>
    </source>
</evidence>
<evidence type="ECO:0000259" key="9">
    <source>
        <dbReference type="PROSITE" id="PS50850"/>
    </source>
</evidence>
<evidence type="ECO:0000256" key="6">
    <source>
        <dbReference type="ARBA" id="ARBA00023136"/>
    </source>
</evidence>
<dbReference type="FunFam" id="1.20.1250.20:FF:000286">
    <property type="entry name" value="MFS efflux transporter"/>
    <property type="match status" value="1"/>
</dbReference>
<keyword evidence="4 8" id="KW-0812">Transmembrane</keyword>
<evidence type="ECO:0000256" key="3">
    <source>
        <dbReference type="ARBA" id="ARBA00022448"/>
    </source>
</evidence>
<comment type="similarity">
    <text evidence="2">Belongs to the major facilitator superfamily.</text>
</comment>
<feature type="domain" description="Major facilitator superfamily (MFS) profile" evidence="9">
    <location>
        <begin position="82"/>
        <end position="463"/>
    </location>
</feature>
<feature type="transmembrane region" description="Helical" evidence="8">
    <location>
        <begin position="203"/>
        <end position="223"/>
    </location>
</feature>
<comment type="caution">
    <text evidence="10">The sequence shown here is derived from an EMBL/GenBank/DDBJ whole genome shotgun (WGS) entry which is preliminary data.</text>
</comment>
<dbReference type="PROSITE" id="PS50850">
    <property type="entry name" value="MFS"/>
    <property type="match status" value="1"/>
</dbReference>
<dbReference type="GO" id="GO:0022857">
    <property type="term" value="F:transmembrane transporter activity"/>
    <property type="evidence" value="ECO:0007669"/>
    <property type="project" value="InterPro"/>
</dbReference>
<feature type="transmembrane region" description="Helical" evidence="8">
    <location>
        <begin position="235"/>
        <end position="255"/>
    </location>
</feature>